<evidence type="ECO:0000256" key="2">
    <source>
        <dbReference type="SAM" id="Phobius"/>
    </source>
</evidence>
<dbReference type="RefSeq" id="WP_122977509.1">
    <property type="nucleotide sequence ID" value="NZ_VIWY01000002.1"/>
</dbReference>
<feature type="region of interest" description="Disordered" evidence="1">
    <location>
        <begin position="64"/>
        <end position="114"/>
    </location>
</feature>
<reference evidence="3 4" key="1">
    <citation type="submission" date="2019-06" db="EMBL/GenBank/DDBJ databases">
        <title>Sequencing the genomes of 1000 actinobacteria strains.</title>
        <authorList>
            <person name="Klenk H.-P."/>
        </authorList>
    </citation>
    <scope>NUCLEOTIDE SEQUENCE [LARGE SCALE GENOMIC DNA]</scope>
    <source>
        <strain evidence="3 4">DSM 43866</strain>
    </source>
</reference>
<dbReference type="AlphaFoldDB" id="A0A561WKM8"/>
<protein>
    <recommendedName>
        <fullName evidence="5">DUF5666 domain-containing protein</fullName>
    </recommendedName>
</protein>
<keyword evidence="2" id="KW-1133">Transmembrane helix</keyword>
<evidence type="ECO:0000313" key="4">
    <source>
        <dbReference type="Proteomes" id="UP000320239"/>
    </source>
</evidence>
<accession>A0A561WKM8</accession>
<keyword evidence="2" id="KW-0472">Membrane</keyword>
<keyword evidence="4" id="KW-1185">Reference proteome</keyword>
<proteinExistence type="predicted"/>
<name>A0A561WKM8_ACTTI</name>
<feature type="transmembrane region" description="Helical" evidence="2">
    <location>
        <begin position="32"/>
        <end position="51"/>
    </location>
</feature>
<keyword evidence="2" id="KW-0812">Transmembrane</keyword>
<sequence>MNDNTEVLPRTPAEAEQQDLTGALAQAAPRRWWNRTTLVLAGVVLLAGGFLGGVQTHKRWGATGTAAPAGSSGGAGIEAPAGSSGAAGIEAPAGSSGVAGPGGMPSPGTGFGPDRPAAPGITAGTLTRVDGHILYVQTAAGETITVRASGTTAVSRTVPATVTDLTTGAKVTVQGAADSEGVITATAITAG</sequence>
<organism evidence="3 4">
    <name type="scientific">Actinoplanes teichomyceticus</name>
    <dbReference type="NCBI Taxonomy" id="1867"/>
    <lineage>
        <taxon>Bacteria</taxon>
        <taxon>Bacillati</taxon>
        <taxon>Actinomycetota</taxon>
        <taxon>Actinomycetes</taxon>
        <taxon>Micromonosporales</taxon>
        <taxon>Micromonosporaceae</taxon>
        <taxon>Actinoplanes</taxon>
    </lineage>
</organism>
<dbReference type="Proteomes" id="UP000320239">
    <property type="component" value="Unassembled WGS sequence"/>
</dbReference>
<evidence type="ECO:0008006" key="5">
    <source>
        <dbReference type="Google" id="ProtNLM"/>
    </source>
</evidence>
<evidence type="ECO:0000256" key="1">
    <source>
        <dbReference type="SAM" id="MobiDB-lite"/>
    </source>
</evidence>
<dbReference type="EMBL" id="VIWY01000002">
    <property type="protein sequence ID" value="TWG24390.1"/>
    <property type="molecule type" value="Genomic_DNA"/>
</dbReference>
<evidence type="ECO:0000313" key="3">
    <source>
        <dbReference type="EMBL" id="TWG24390.1"/>
    </source>
</evidence>
<feature type="compositionally biased region" description="Low complexity" evidence="1">
    <location>
        <begin position="77"/>
        <end position="96"/>
    </location>
</feature>
<comment type="caution">
    <text evidence="3">The sequence shown here is derived from an EMBL/GenBank/DDBJ whole genome shotgun (WGS) entry which is preliminary data.</text>
</comment>
<gene>
    <name evidence="3" type="ORF">FHX34_102946</name>
</gene>
<dbReference type="OrthoDB" id="3390980at2"/>
<feature type="compositionally biased region" description="Gly residues" evidence="1">
    <location>
        <begin position="97"/>
        <end position="111"/>
    </location>
</feature>